<dbReference type="PANTHER" id="PTHR14089">
    <property type="entry name" value="PRE-MRNA-SPLICING FACTOR RBM22"/>
    <property type="match status" value="1"/>
</dbReference>
<evidence type="ECO:0000313" key="5">
    <source>
        <dbReference type="EMBL" id="RFU33918.1"/>
    </source>
</evidence>
<feature type="non-terminal residue" evidence="5">
    <location>
        <position position="1"/>
    </location>
</feature>
<dbReference type="EMBL" id="NCSJ02000028">
    <property type="protein sequence ID" value="RFU33918.1"/>
    <property type="molecule type" value="Genomic_DNA"/>
</dbReference>
<feature type="compositionally biased region" description="Polar residues" evidence="3">
    <location>
        <begin position="90"/>
        <end position="105"/>
    </location>
</feature>
<dbReference type="OMA" id="TNSIHNA"/>
<dbReference type="Gene3D" id="3.30.70.330">
    <property type="match status" value="1"/>
</dbReference>
<dbReference type="InterPro" id="IPR000504">
    <property type="entry name" value="RRM_dom"/>
</dbReference>
<dbReference type="GO" id="GO:0003729">
    <property type="term" value="F:mRNA binding"/>
    <property type="evidence" value="ECO:0007669"/>
    <property type="project" value="TreeGrafter"/>
</dbReference>
<dbReference type="STRING" id="5539.A0A3E2HKI8"/>
<dbReference type="Proteomes" id="UP000258309">
    <property type="component" value="Unassembled WGS sequence"/>
</dbReference>
<dbReference type="OrthoDB" id="2935572at2759"/>
<dbReference type="PROSITE" id="PS50102">
    <property type="entry name" value="RRM"/>
    <property type="match status" value="1"/>
</dbReference>
<evidence type="ECO:0000256" key="2">
    <source>
        <dbReference type="PROSITE-ProRule" id="PRU00176"/>
    </source>
</evidence>
<evidence type="ECO:0000256" key="1">
    <source>
        <dbReference type="ARBA" id="ARBA00022884"/>
    </source>
</evidence>
<evidence type="ECO:0000259" key="4">
    <source>
        <dbReference type="PROSITE" id="PS50102"/>
    </source>
</evidence>
<comment type="caution">
    <text evidence="5">The sequence shown here is derived from an EMBL/GenBank/DDBJ whole genome shotgun (WGS) entry which is preliminary data.</text>
</comment>
<reference evidence="5 6" key="1">
    <citation type="submission" date="2018-05" db="EMBL/GenBank/DDBJ databases">
        <title>Draft genome sequence of Scytalidium lignicola DSM 105466, a ubiquitous saprotrophic fungus.</title>
        <authorList>
            <person name="Buettner E."/>
            <person name="Gebauer A.M."/>
            <person name="Hofrichter M."/>
            <person name="Liers C."/>
            <person name="Kellner H."/>
        </authorList>
    </citation>
    <scope>NUCLEOTIDE SEQUENCE [LARGE SCALE GENOMIC DNA]</scope>
    <source>
        <strain evidence="5 6">DSM 105466</strain>
    </source>
</reference>
<dbReference type="InterPro" id="IPR012677">
    <property type="entry name" value="Nucleotide-bd_a/b_plait_sf"/>
</dbReference>
<feature type="region of interest" description="Disordered" evidence="3">
    <location>
        <begin position="322"/>
        <end position="355"/>
    </location>
</feature>
<dbReference type="InterPro" id="IPR039171">
    <property type="entry name" value="Cwc2/Slt11"/>
</dbReference>
<keyword evidence="6" id="KW-1185">Reference proteome</keyword>
<sequence length="355" mass="40531">MDSTLTHTSDPEFSAPVHLPTVTISKTEHDKLLATAEKYANLCRNLRKGGMKEEVLELLIQDDQLSTEDDRTTTYSTTDQMSDGGAYLTPDTSVSQEYNPKTNSNNEYINKDLLYETSGKFEVYDGYNFPRPTFSQQFYKNEAKRTVQLSNLPEGVTHADLTNVVRGGLLLDIFLRRNDHTASISFLEEQHAQDFFRHVKRHDLYIRGKRVDIRWSDRQFTLYPHIASKIASGATRNLVLHKCQAEHTEQAIRDDLEHIHNLIVISIKFKDGNAHISTNSVHNASFARTCMMSRLTYKGFKIDWDADECDIPLPVSPHTLRKVQNAKKQDPRPSNPFSVLGTEDSNSDDTDEYDD</sequence>
<dbReference type="AlphaFoldDB" id="A0A3E2HKI8"/>
<evidence type="ECO:0000313" key="6">
    <source>
        <dbReference type="Proteomes" id="UP000258309"/>
    </source>
</evidence>
<accession>A0A3E2HKI8</accession>
<protein>
    <recommendedName>
        <fullName evidence="4">RRM domain-containing protein</fullName>
    </recommendedName>
</protein>
<proteinExistence type="predicted"/>
<dbReference type="PANTHER" id="PTHR14089:SF14">
    <property type="entry name" value="RRM DOMAIN-CONTAINING PROTEIN"/>
    <property type="match status" value="1"/>
</dbReference>
<keyword evidence="1 2" id="KW-0694">RNA-binding</keyword>
<dbReference type="GO" id="GO:0010494">
    <property type="term" value="C:cytoplasmic stress granule"/>
    <property type="evidence" value="ECO:0007669"/>
    <property type="project" value="TreeGrafter"/>
</dbReference>
<feature type="compositionally biased region" description="Acidic residues" evidence="3">
    <location>
        <begin position="345"/>
        <end position="355"/>
    </location>
</feature>
<dbReference type="GO" id="GO:0000398">
    <property type="term" value="P:mRNA splicing, via spliceosome"/>
    <property type="evidence" value="ECO:0007669"/>
    <property type="project" value="TreeGrafter"/>
</dbReference>
<dbReference type="SUPFAM" id="SSF54928">
    <property type="entry name" value="RNA-binding domain, RBD"/>
    <property type="match status" value="1"/>
</dbReference>
<feature type="non-terminal residue" evidence="5">
    <location>
        <position position="355"/>
    </location>
</feature>
<feature type="domain" description="RRM" evidence="4">
    <location>
        <begin position="145"/>
        <end position="218"/>
    </location>
</feature>
<dbReference type="CDD" id="cd12261">
    <property type="entry name" value="RRM1_3_MRN1"/>
    <property type="match status" value="1"/>
</dbReference>
<evidence type="ECO:0000256" key="3">
    <source>
        <dbReference type="SAM" id="MobiDB-lite"/>
    </source>
</evidence>
<feature type="region of interest" description="Disordered" evidence="3">
    <location>
        <begin position="67"/>
        <end position="105"/>
    </location>
</feature>
<name>A0A3E2HKI8_SCYLI</name>
<dbReference type="InterPro" id="IPR035979">
    <property type="entry name" value="RBD_domain_sf"/>
</dbReference>
<gene>
    <name evidence="5" type="ORF">B7463_g2442</name>
</gene>
<organism evidence="5 6">
    <name type="scientific">Scytalidium lignicola</name>
    <name type="common">Hyphomycete</name>
    <dbReference type="NCBI Taxonomy" id="5539"/>
    <lineage>
        <taxon>Eukaryota</taxon>
        <taxon>Fungi</taxon>
        <taxon>Dikarya</taxon>
        <taxon>Ascomycota</taxon>
        <taxon>Pezizomycotina</taxon>
        <taxon>Leotiomycetes</taxon>
        <taxon>Leotiomycetes incertae sedis</taxon>
        <taxon>Scytalidium</taxon>
    </lineage>
</organism>
<feature type="compositionally biased region" description="Low complexity" evidence="3">
    <location>
        <begin position="73"/>
        <end position="83"/>
    </location>
</feature>